<dbReference type="GeneID" id="70219177"/>
<evidence type="ECO:0000313" key="2">
    <source>
        <dbReference type="Proteomes" id="UP000720189"/>
    </source>
</evidence>
<keyword evidence="2" id="KW-1185">Reference proteome</keyword>
<proteinExistence type="predicted"/>
<comment type="caution">
    <text evidence="1">The sequence shown here is derived from an EMBL/GenBank/DDBJ whole genome shotgun (WGS) entry which is preliminary data.</text>
</comment>
<accession>A0A9P9JPI3</accession>
<dbReference type="EMBL" id="JAGMUX010000048">
    <property type="protein sequence ID" value="KAH7202867.1"/>
    <property type="molecule type" value="Genomic_DNA"/>
</dbReference>
<organism evidence="1 2">
    <name type="scientific">Fusarium redolens</name>
    <dbReference type="NCBI Taxonomy" id="48865"/>
    <lineage>
        <taxon>Eukaryota</taxon>
        <taxon>Fungi</taxon>
        <taxon>Dikarya</taxon>
        <taxon>Ascomycota</taxon>
        <taxon>Pezizomycotina</taxon>
        <taxon>Sordariomycetes</taxon>
        <taxon>Hypocreomycetidae</taxon>
        <taxon>Hypocreales</taxon>
        <taxon>Nectriaceae</taxon>
        <taxon>Fusarium</taxon>
        <taxon>Fusarium redolens species complex</taxon>
    </lineage>
</organism>
<dbReference type="RefSeq" id="XP_046040679.1">
    <property type="nucleotide sequence ID" value="XM_046189223.1"/>
</dbReference>
<dbReference type="Proteomes" id="UP000720189">
    <property type="component" value="Unassembled WGS sequence"/>
</dbReference>
<gene>
    <name evidence="1" type="ORF">BKA55DRAFT_531375</name>
</gene>
<reference evidence="1" key="1">
    <citation type="journal article" date="2021" name="Nat. Commun.">
        <title>Genetic determinants of endophytism in the Arabidopsis root mycobiome.</title>
        <authorList>
            <person name="Mesny F."/>
            <person name="Miyauchi S."/>
            <person name="Thiergart T."/>
            <person name="Pickel B."/>
            <person name="Atanasova L."/>
            <person name="Karlsson M."/>
            <person name="Huettel B."/>
            <person name="Barry K.W."/>
            <person name="Haridas S."/>
            <person name="Chen C."/>
            <person name="Bauer D."/>
            <person name="Andreopoulos W."/>
            <person name="Pangilinan J."/>
            <person name="LaButti K."/>
            <person name="Riley R."/>
            <person name="Lipzen A."/>
            <person name="Clum A."/>
            <person name="Drula E."/>
            <person name="Henrissat B."/>
            <person name="Kohler A."/>
            <person name="Grigoriev I.V."/>
            <person name="Martin F.M."/>
            <person name="Hacquard S."/>
        </authorList>
    </citation>
    <scope>NUCLEOTIDE SEQUENCE</scope>
    <source>
        <strain evidence="1">MPI-CAGE-AT-0023</strain>
    </source>
</reference>
<protein>
    <submittedName>
        <fullName evidence="1">Uncharacterized protein</fullName>
    </submittedName>
</protein>
<sequence>MSRRKANANKQHVFNFDDHTGRPAKISCSAHLRDILPSLSSLCLYFIYLDFP</sequence>
<name>A0A9P9JPI3_FUSRE</name>
<dbReference type="AlphaFoldDB" id="A0A9P9JPI3"/>
<evidence type="ECO:0000313" key="1">
    <source>
        <dbReference type="EMBL" id="KAH7202867.1"/>
    </source>
</evidence>